<evidence type="ECO:0000256" key="2">
    <source>
        <dbReference type="ARBA" id="ARBA00010835"/>
    </source>
</evidence>
<comment type="similarity">
    <text evidence="2">Belongs to the prokaryotic/mitochondrial release factor family.</text>
</comment>
<dbReference type="EMBL" id="JAPTSV010000016">
    <property type="protein sequence ID" value="KAJ1519409.1"/>
    <property type="molecule type" value="Genomic_DNA"/>
</dbReference>
<dbReference type="SUPFAM" id="SSF75620">
    <property type="entry name" value="Release factor"/>
    <property type="match status" value="1"/>
</dbReference>
<dbReference type="Pfam" id="PF00472">
    <property type="entry name" value="RF-1"/>
    <property type="match status" value="1"/>
</dbReference>
<organism evidence="7 8">
    <name type="scientific">Megalurothrips usitatus</name>
    <name type="common">bean blossom thrips</name>
    <dbReference type="NCBI Taxonomy" id="439358"/>
    <lineage>
        <taxon>Eukaryota</taxon>
        <taxon>Metazoa</taxon>
        <taxon>Ecdysozoa</taxon>
        <taxon>Arthropoda</taxon>
        <taxon>Hexapoda</taxon>
        <taxon>Insecta</taxon>
        <taxon>Pterygota</taxon>
        <taxon>Neoptera</taxon>
        <taxon>Paraneoptera</taxon>
        <taxon>Thysanoptera</taxon>
        <taxon>Terebrantia</taxon>
        <taxon>Thripoidea</taxon>
        <taxon>Thripidae</taxon>
        <taxon>Megalurothrips</taxon>
    </lineage>
</organism>
<proteinExistence type="inferred from homology"/>
<keyword evidence="4" id="KW-0496">Mitochondrion</keyword>
<keyword evidence="8" id="KW-1185">Reference proteome</keyword>
<dbReference type="GO" id="GO:0005739">
    <property type="term" value="C:mitochondrion"/>
    <property type="evidence" value="ECO:0007669"/>
    <property type="project" value="UniProtKB-SubCell"/>
</dbReference>
<accession>A0AAV7X3U3</accession>
<protein>
    <recommendedName>
        <fullName evidence="6">Prokaryotic-type class I peptide chain release factors domain-containing protein</fullName>
    </recommendedName>
</protein>
<comment type="subcellular location">
    <subcellularLocation>
        <location evidence="1">Mitochondrion</location>
    </subcellularLocation>
</comment>
<feature type="coiled-coil region" evidence="5">
    <location>
        <begin position="103"/>
        <end position="137"/>
    </location>
</feature>
<evidence type="ECO:0000313" key="8">
    <source>
        <dbReference type="Proteomes" id="UP001075354"/>
    </source>
</evidence>
<dbReference type="InterPro" id="IPR000352">
    <property type="entry name" value="Pep_chain_release_fac_I"/>
</dbReference>
<evidence type="ECO:0000313" key="7">
    <source>
        <dbReference type="EMBL" id="KAJ1519409.1"/>
    </source>
</evidence>
<dbReference type="AlphaFoldDB" id="A0AAV7X3U3"/>
<dbReference type="GO" id="GO:0003747">
    <property type="term" value="F:translation release factor activity"/>
    <property type="evidence" value="ECO:0007669"/>
    <property type="project" value="InterPro"/>
</dbReference>
<evidence type="ECO:0000256" key="5">
    <source>
        <dbReference type="SAM" id="Coils"/>
    </source>
</evidence>
<dbReference type="InterPro" id="IPR045853">
    <property type="entry name" value="Pep_chain_release_fac_I_sf"/>
</dbReference>
<evidence type="ECO:0000259" key="6">
    <source>
        <dbReference type="Pfam" id="PF00472"/>
    </source>
</evidence>
<gene>
    <name evidence="7" type="ORF">ONE63_004701</name>
</gene>
<dbReference type="PANTHER" id="PTHR46203">
    <property type="entry name" value="PROBABLE PEPTIDE CHAIN RELEASE FACTOR C12ORF65"/>
    <property type="match status" value="1"/>
</dbReference>
<reference evidence="7" key="1">
    <citation type="submission" date="2022-12" db="EMBL/GenBank/DDBJ databases">
        <title>Chromosome-level genome assembly of the bean flower thrips Megalurothrips usitatus.</title>
        <authorList>
            <person name="Ma L."/>
            <person name="Liu Q."/>
            <person name="Li H."/>
            <person name="Cai W."/>
        </authorList>
    </citation>
    <scope>NUCLEOTIDE SEQUENCE</scope>
    <source>
        <strain evidence="7">Cailab_2022a</strain>
    </source>
</reference>
<dbReference type="Proteomes" id="UP001075354">
    <property type="component" value="Chromosome 16"/>
</dbReference>
<dbReference type="PANTHER" id="PTHR46203:SF1">
    <property type="entry name" value="MITOCHONDRIAL TRANSLATION RELEASE FACTOR IN RESCUE"/>
    <property type="match status" value="1"/>
</dbReference>
<evidence type="ECO:0000256" key="1">
    <source>
        <dbReference type="ARBA" id="ARBA00004173"/>
    </source>
</evidence>
<name>A0AAV7X3U3_9NEOP</name>
<dbReference type="Gene3D" id="3.30.160.20">
    <property type="match status" value="1"/>
</dbReference>
<keyword evidence="5" id="KW-0175">Coiled coil</keyword>
<evidence type="ECO:0000256" key="4">
    <source>
        <dbReference type="ARBA" id="ARBA00023128"/>
    </source>
</evidence>
<feature type="domain" description="Prokaryotic-type class I peptide chain release factors" evidence="6">
    <location>
        <begin position="35"/>
        <end position="132"/>
    </location>
</feature>
<dbReference type="InterPro" id="IPR052405">
    <property type="entry name" value="Mito_Transl_Release_Factor"/>
</dbReference>
<sequence>MLCSTVAIFRSIPKSPWFSLARTKFTPDASKVPLLDEKELREEFVRGSGPGGQSVAKTSNCVLLKHLPSGIVVRCHDTRSLEQNRKIARTRLVTRLDNLINGEESVEAQITRENRRRKDLREAVAKERLEKKRLLKEQLKSDDIKNKEN</sequence>
<keyword evidence="3" id="KW-0809">Transit peptide</keyword>
<comment type="caution">
    <text evidence="7">The sequence shown here is derived from an EMBL/GenBank/DDBJ whole genome shotgun (WGS) entry which is preliminary data.</text>
</comment>
<evidence type="ECO:0000256" key="3">
    <source>
        <dbReference type="ARBA" id="ARBA00022946"/>
    </source>
</evidence>